<dbReference type="PANTHER" id="PTHR30188:SF4">
    <property type="entry name" value="PROTEIN TRIGALACTOSYLDIACYLGLYCEROL 1, CHLOROPLASTIC"/>
    <property type="match status" value="1"/>
</dbReference>
<name>A0A6N6JCE3_9RHOB</name>
<organism evidence="2 3">
    <name type="scientific">Litoreibacter roseus</name>
    <dbReference type="NCBI Taxonomy" id="2601869"/>
    <lineage>
        <taxon>Bacteria</taxon>
        <taxon>Pseudomonadati</taxon>
        <taxon>Pseudomonadota</taxon>
        <taxon>Alphaproteobacteria</taxon>
        <taxon>Rhodobacterales</taxon>
        <taxon>Roseobacteraceae</taxon>
        <taxon>Litoreibacter</taxon>
    </lineage>
</organism>
<feature type="transmembrane region" description="Helical" evidence="1">
    <location>
        <begin position="242"/>
        <end position="260"/>
    </location>
</feature>
<dbReference type="GO" id="GO:0043190">
    <property type="term" value="C:ATP-binding cassette (ABC) transporter complex"/>
    <property type="evidence" value="ECO:0007669"/>
    <property type="project" value="InterPro"/>
</dbReference>
<dbReference type="PANTHER" id="PTHR30188">
    <property type="entry name" value="ABC TRANSPORTER PERMEASE PROTEIN-RELATED"/>
    <property type="match status" value="1"/>
</dbReference>
<dbReference type="Pfam" id="PF02405">
    <property type="entry name" value="MlaE"/>
    <property type="match status" value="1"/>
</dbReference>
<dbReference type="AlphaFoldDB" id="A0A6N6JCE3"/>
<keyword evidence="3" id="KW-1185">Reference proteome</keyword>
<reference evidence="2 3" key="1">
    <citation type="submission" date="2019-12" db="EMBL/GenBank/DDBJ databases">
        <title>Litoreibacter badius sp. nov., a novel bacteriochlorophyll a-containing bacterium in the genus Litoreibacter.</title>
        <authorList>
            <person name="Kanamuro M."/>
            <person name="Takabe Y."/>
            <person name="Mori K."/>
            <person name="Takaichi S."/>
            <person name="Hanada S."/>
        </authorList>
    </citation>
    <scope>NUCLEOTIDE SEQUENCE [LARGE SCALE GENOMIC DNA]</scope>
    <source>
        <strain evidence="2 3">K6</strain>
    </source>
</reference>
<dbReference type="EMBL" id="BLJE01000001">
    <property type="protein sequence ID" value="GFE64001.1"/>
    <property type="molecule type" value="Genomic_DNA"/>
</dbReference>
<evidence type="ECO:0000256" key="1">
    <source>
        <dbReference type="SAM" id="Phobius"/>
    </source>
</evidence>
<dbReference type="Proteomes" id="UP000436822">
    <property type="component" value="Unassembled WGS sequence"/>
</dbReference>
<evidence type="ECO:0000313" key="2">
    <source>
        <dbReference type="EMBL" id="GFE64001.1"/>
    </source>
</evidence>
<feature type="transmembrane region" description="Helical" evidence="1">
    <location>
        <begin position="150"/>
        <end position="176"/>
    </location>
</feature>
<evidence type="ECO:0000313" key="3">
    <source>
        <dbReference type="Proteomes" id="UP000436822"/>
    </source>
</evidence>
<dbReference type="InterPro" id="IPR030802">
    <property type="entry name" value="Permease_MalE"/>
</dbReference>
<feature type="transmembrane region" description="Helical" evidence="1">
    <location>
        <begin position="53"/>
        <end position="74"/>
    </location>
</feature>
<gene>
    <name evidence="2" type="ORF">KIN_10750</name>
</gene>
<keyword evidence="1" id="KW-0812">Transmembrane</keyword>
<keyword evidence="1" id="KW-0472">Membrane</keyword>
<dbReference type="OrthoDB" id="9806241at2"/>
<proteinExistence type="predicted"/>
<sequence>MTYALSFLAGLGALTLSLLAALGRITLFTLETISHFFRPPFYFKEFGHAVLNIGYFSLPVVGLTTIFTGGALALQIYAGGARFNAEAVVPQIVAIGIVRELGPVLVGLMIAARVTSSIAAEIATMKVTEQIDALVTLSTNPMKYLTAPRVLAALIVVPFLVAVGDIIGIMGGWLLATQTLDFNSATYLRNTADFLEASDIVSSLVKGSVFGGIAALMGCYFGMNSGRGAQGVGRATKGSVEAAAVLILAANFVLTGIFFAS</sequence>
<dbReference type="RefSeq" id="WP_159804878.1">
    <property type="nucleotide sequence ID" value="NZ_BLJE01000001.1"/>
</dbReference>
<feature type="transmembrane region" description="Helical" evidence="1">
    <location>
        <begin position="200"/>
        <end position="221"/>
    </location>
</feature>
<keyword evidence="1" id="KW-1133">Transmembrane helix</keyword>
<accession>A0A6N6JCE3</accession>
<dbReference type="GO" id="GO:0005548">
    <property type="term" value="F:phospholipid transporter activity"/>
    <property type="evidence" value="ECO:0007669"/>
    <property type="project" value="TreeGrafter"/>
</dbReference>
<comment type="caution">
    <text evidence="2">The sequence shown here is derived from an EMBL/GenBank/DDBJ whole genome shotgun (WGS) entry which is preliminary data.</text>
</comment>
<protein>
    <submittedName>
        <fullName evidence="2">ABC transporter permease</fullName>
    </submittedName>
</protein>